<dbReference type="Pfam" id="PF07762">
    <property type="entry name" value="DUF1618"/>
    <property type="match status" value="1"/>
</dbReference>
<gene>
    <name evidence="3" type="primary">gb08974</name>
    <name evidence="3" type="ORF">PR202_gb08974</name>
</gene>
<evidence type="ECO:0000313" key="4">
    <source>
        <dbReference type="Proteomes" id="UP001054889"/>
    </source>
</evidence>
<accession>A0AAV5EDP8</accession>
<dbReference type="PANTHER" id="PTHR33074:SF113">
    <property type="entry name" value="DUF1618 DOMAIN-CONTAINING PROTEIN"/>
    <property type="match status" value="1"/>
</dbReference>
<name>A0AAV5EDP8_ELECO</name>
<evidence type="ECO:0000256" key="1">
    <source>
        <dbReference type="SAM" id="MobiDB-lite"/>
    </source>
</evidence>
<feature type="region of interest" description="Disordered" evidence="1">
    <location>
        <begin position="1"/>
        <end position="22"/>
    </location>
</feature>
<evidence type="ECO:0000313" key="3">
    <source>
        <dbReference type="EMBL" id="GJN21493.1"/>
    </source>
</evidence>
<dbReference type="PANTHER" id="PTHR33074">
    <property type="entry name" value="EXPRESSED PROTEIN-RELATED"/>
    <property type="match status" value="1"/>
</dbReference>
<organism evidence="3 4">
    <name type="scientific">Eleusine coracana subsp. coracana</name>
    <dbReference type="NCBI Taxonomy" id="191504"/>
    <lineage>
        <taxon>Eukaryota</taxon>
        <taxon>Viridiplantae</taxon>
        <taxon>Streptophyta</taxon>
        <taxon>Embryophyta</taxon>
        <taxon>Tracheophyta</taxon>
        <taxon>Spermatophyta</taxon>
        <taxon>Magnoliopsida</taxon>
        <taxon>Liliopsida</taxon>
        <taxon>Poales</taxon>
        <taxon>Poaceae</taxon>
        <taxon>PACMAD clade</taxon>
        <taxon>Chloridoideae</taxon>
        <taxon>Cynodonteae</taxon>
        <taxon>Eleusininae</taxon>
        <taxon>Eleusine</taxon>
    </lineage>
</organism>
<feature type="domain" description="DUF1618" evidence="2">
    <location>
        <begin position="189"/>
        <end position="334"/>
    </location>
</feature>
<keyword evidence="4" id="KW-1185">Reference proteome</keyword>
<dbReference type="Proteomes" id="UP001054889">
    <property type="component" value="Unassembled WGS sequence"/>
</dbReference>
<reference evidence="3" key="1">
    <citation type="journal article" date="2018" name="DNA Res.">
        <title>Multiple hybrid de novo genome assembly of finger millet, an orphan allotetraploid crop.</title>
        <authorList>
            <person name="Hatakeyama M."/>
            <person name="Aluri S."/>
            <person name="Balachadran M.T."/>
            <person name="Sivarajan S.R."/>
            <person name="Patrignani A."/>
            <person name="Gruter S."/>
            <person name="Poveda L."/>
            <person name="Shimizu-Inatsugi R."/>
            <person name="Baeten J."/>
            <person name="Francoijs K.J."/>
            <person name="Nataraja K.N."/>
            <person name="Reddy Y.A.N."/>
            <person name="Phadnis S."/>
            <person name="Ravikumar R.L."/>
            <person name="Schlapbach R."/>
            <person name="Sreeman S.M."/>
            <person name="Shimizu K.K."/>
        </authorList>
    </citation>
    <scope>NUCLEOTIDE SEQUENCE</scope>
</reference>
<sequence>MAAAAAVPSRIHPTLPERDNDDDAAGCPLLDLRCHVGDLPNSTTATGVTSNQLPNKLDLLPNPHPSLFYSLTAALFAQAAAGTPPQPRIFDDLSTALLSHADGSYAVACLTTRMMPEFDAKTCLVTSVDFDVHLYRSSSSAAEGRWVTMTLPVRDPVRETLTPVPKDVLEEMLYHDTGKPVAVGGAVVWADLWRGLIVCDGVLDEQPELRDVPLPLPTRSNRRYLFRKGPPDLLRDVAVSRHKDCIKYVEVELERRGGGGDSGRWKKATVYSMPIPVGSWEDWSVDCEVHVEDIAVDVDNPMHSRLLSQLWGRDTTSKLQELAYPTISMDDDVVFVFSETRNSRKDNKLGVVVAVDVRNKALRGVTELNLDVGYIWQMPLYCATEIGRCLKKITAVVAVLSLLNGFNFCILCFFLGLEGEDAVAAESRRQDRKRNGREHAKQWAEERKRMRWFMTRDYACVRRHTPRNNRLDP</sequence>
<proteinExistence type="predicted"/>
<protein>
    <recommendedName>
        <fullName evidence="2">DUF1618 domain-containing protein</fullName>
    </recommendedName>
</protein>
<evidence type="ECO:0000259" key="2">
    <source>
        <dbReference type="Pfam" id="PF07762"/>
    </source>
</evidence>
<reference evidence="3" key="2">
    <citation type="submission" date="2021-12" db="EMBL/GenBank/DDBJ databases">
        <title>Resequencing data analysis of finger millet.</title>
        <authorList>
            <person name="Hatakeyama M."/>
            <person name="Aluri S."/>
            <person name="Balachadran M.T."/>
            <person name="Sivarajan S.R."/>
            <person name="Poveda L."/>
            <person name="Shimizu-Inatsugi R."/>
            <person name="Schlapbach R."/>
            <person name="Sreeman S.M."/>
            <person name="Shimizu K.K."/>
        </authorList>
    </citation>
    <scope>NUCLEOTIDE SEQUENCE</scope>
</reference>
<dbReference type="EMBL" id="BQKI01000075">
    <property type="protein sequence ID" value="GJN21493.1"/>
    <property type="molecule type" value="Genomic_DNA"/>
</dbReference>
<dbReference type="InterPro" id="IPR011676">
    <property type="entry name" value="DUF1618"/>
</dbReference>
<dbReference type="AlphaFoldDB" id="A0AAV5EDP8"/>
<comment type="caution">
    <text evidence="3">The sequence shown here is derived from an EMBL/GenBank/DDBJ whole genome shotgun (WGS) entry which is preliminary data.</text>
</comment>